<dbReference type="AlphaFoldDB" id="A0A0C3CIE3"/>
<organism evidence="3 4">
    <name type="scientific">Hebeloma cylindrosporum</name>
    <dbReference type="NCBI Taxonomy" id="76867"/>
    <lineage>
        <taxon>Eukaryota</taxon>
        <taxon>Fungi</taxon>
        <taxon>Dikarya</taxon>
        <taxon>Basidiomycota</taxon>
        <taxon>Agaricomycotina</taxon>
        <taxon>Agaricomycetes</taxon>
        <taxon>Agaricomycetidae</taxon>
        <taxon>Agaricales</taxon>
        <taxon>Agaricineae</taxon>
        <taxon>Hymenogastraceae</taxon>
        <taxon>Hebeloma</taxon>
    </lineage>
</organism>
<protein>
    <submittedName>
        <fullName evidence="3">Uncharacterized protein</fullName>
    </submittedName>
</protein>
<dbReference type="STRING" id="686832.A0A0C3CIE3"/>
<keyword evidence="4" id="KW-1185">Reference proteome</keyword>
<dbReference type="OrthoDB" id="3363836at2759"/>
<reference evidence="3 4" key="1">
    <citation type="submission" date="2014-04" db="EMBL/GenBank/DDBJ databases">
        <authorList>
            <consortium name="DOE Joint Genome Institute"/>
            <person name="Kuo A."/>
            <person name="Gay G."/>
            <person name="Dore J."/>
            <person name="Kohler A."/>
            <person name="Nagy L.G."/>
            <person name="Floudas D."/>
            <person name="Copeland A."/>
            <person name="Barry K.W."/>
            <person name="Cichocki N."/>
            <person name="Veneault-Fourrey C."/>
            <person name="LaButti K."/>
            <person name="Lindquist E.A."/>
            <person name="Lipzen A."/>
            <person name="Lundell T."/>
            <person name="Morin E."/>
            <person name="Murat C."/>
            <person name="Sun H."/>
            <person name="Tunlid A."/>
            <person name="Henrissat B."/>
            <person name="Grigoriev I.V."/>
            <person name="Hibbett D.S."/>
            <person name="Martin F."/>
            <person name="Nordberg H.P."/>
            <person name="Cantor M.N."/>
            <person name="Hua S.X."/>
        </authorList>
    </citation>
    <scope>NUCLEOTIDE SEQUENCE [LARGE SCALE GENOMIC DNA]</scope>
    <source>
        <strain evidence="4">h7</strain>
    </source>
</reference>
<dbReference type="Proteomes" id="UP000053424">
    <property type="component" value="Unassembled WGS sequence"/>
</dbReference>
<keyword evidence="2" id="KW-0812">Transmembrane</keyword>
<accession>A0A0C3CIE3</accession>
<feature type="region of interest" description="Disordered" evidence="1">
    <location>
        <begin position="395"/>
        <end position="438"/>
    </location>
</feature>
<dbReference type="EMBL" id="KN831774">
    <property type="protein sequence ID" value="KIM43909.1"/>
    <property type="molecule type" value="Genomic_DNA"/>
</dbReference>
<proteinExistence type="predicted"/>
<gene>
    <name evidence="3" type="ORF">M413DRAFT_25426</name>
</gene>
<evidence type="ECO:0000313" key="3">
    <source>
        <dbReference type="EMBL" id="KIM43909.1"/>
    </source>
</evidence>
<name>A0A0C3CIE3_HEBCY</name>
<sequence length="621" mass="65532">MGISHIHVAHKKHGPRSNAVVLESRADGASNCTGGLYVAPKMGDTVDSLQPLPISWDPSCLTNQEIDIYLLSPNSDYPRIHLWEGVGRTRGTYAAEIMPRWWNATASQSLQISIVPSGEPLFMSTFPAGPVFTATYTQPASGMPESADTTKIDSGITEVNDSANAKKAMTPGKKAAAVLLPLLFLLLCAGAYIKLKRSRGLGKRKAWTEAVDKRMSTISTDWKSVSGAGANAAIRNSMAVGNRNSSFSFGALRPSSTSAVEADDSGKQMSQVRTGTGVGLRNPAALSSTERVSRVSFAPDTRQSRASIADSRPSGESRRTRAFHSAYIPPVPALPDHAQDKEADDASFSPRQTQGAMTLTPEDIRSRITAGKTKNGSQENNGNEFAEFMPALSMMRTGAGDPSEPDDFLLASAAAPTPPTPAYPKPVTSTPQQMSSPVMSTMPMQPMPANVMSPDEMLRAYAERKKSMAAPKGGAFISYPMPTATPSSPPTTNMRTLYNAATGTVSPTNTGDAYDGNAYDGVYDATNTGGAYDGVYDASDMGIIPGPPRPTTDYAPSEYSAASAEYSHAVANQYAFGHHPNGSIGVGAYGGAQYAIGEDEEDISVVGRGTPGYNQGIGRAA</sequence>
<feature type="transmembrane region" description="Helical" evidence="2">
    <location>
        <begin position="175"/>
        <end position="195"/>
    </location>
</feature>
<evidence type="ECO:0000256" key="1">
    <source>
        <dbReference type="SAM" id="MobiDB-lite"/>
    </source>
</evidence>
<evidence type="ECO:0000256" key="2">
    <source>
        <dbReference type="SAM" id="Phobius"/>
    </source>
</evidence>
<keyword evidence="2" id="KW-1133">Transmembrane helix</keyword>
<dbReference type="HOGENOM" id="CLU_027355_0_0_1"/>
<keyword evidence="2" id="KW-0472">Membrane</keyword>
<feature type="region of interest" description="Disordered" evidence="1">
    <location>
        <begin position="251"/>
        <end position="364"/>
    </location>
</feature>
<feature type="compositionally biased region" description="Polar residues" evidence="1">
    <location>
        <begin position="429"/>
        <end position="438"/>
    </location>
</feature>
<evidence type="ECO:0000313" key="4">
    <source>
        <dbReference type="Proteomes" id="UP000053424"/>
    </source>
</evidence>
<reference evidence="4" key="2">
    <citation type="submission" date="2015-01" db="EMBL/GenBank/DDBJ databases">
        <title>Evolutionary Origins and Diversification of the Mycorrhizal Mutualists.</title>
        <authorList>
            <consortium name="DOE Joint Genome Institute"/>
            <consortium name="Mycorrhizal Genomics Consortium"/>
            <person name="Kohler A."/>
            <person name="Kuo A."/>
            <person name="Nagy L.G."/>
            <person name="Floudas D."/>
            <person name="Copeland A."/>
            <person name="Barry K.W."/>
            <person name="Cichocki N."/>
            <person name="Veneault-Fourrey C."/>
            <person name="LaButti K."/>
            <person name="Lindquist E.A."/>
            <person name="Lipzen A."/>
            <person name="Lundell T."/>
            <person name="Morin E."/>
            <person name="Murat C."/>
            <person name="Riley R."/>
            <person name="Ohm R."/>
            <person name="Sun H."/>
            <person name="Tunlid A."/>
            <person name="Henrissat B."/>
            <person name="Grigoriev I.V."/>
            <person name="Hibbett D.S."/>
            <person name="Martin F."/>
        </authorList>
    </citation>
    <scope>NUCLEOTIDE SEQUENCE [LARGE SCALE GENOMIC DNA]</scope>
    <source>
        <strain evidence="4">h7</strain>
    </source>
</reference>